<dbReference type="AlphaFoldDB" id="A0A0D0BI91"/>
<reference evidence="2 3" key="1">
    <citation type="submission" date="2014-04" db="EMBL/GenBank/DDBJ databases">
        <title>Evolutionary Origins and Diversification of the Mycorrhizal Mutualists.</title>
        <authorList>
            <consortium name="DOE Joint Genome Institute"/>
            <consortium name="Mycorrhizal Genomics Consortium"/>
            <person name="Kohler A."/>
            <person name="Kuo A."/>
            <person name="Nagy L.G."/>
            <person name="Floudas D."/>
            <person name="Copeland A."/>
            <person name="Barry K.W."/>
            <person name="Cichocki N."/>
            <person name="Veneault-Fourrey C."/>
            <person name="LaButti K."/>
            <person name="Lindquist E.A."/>
            <person name="Lipzen A."/>
            <person name="Lundell T."/>
            <person name="Morin E."/>
            <person name="Murat C."/>
            <person name="Riley R."/>
            <person name="Ohm R."/>
            <person name="Sun H."/>
            <person name="Tunlid A."/>
            <person name="Henrissat B."/>
            <person name="Grigoriev I.V."/>
            <person name="Hibbett D.S."/>
            <person name="Martin F."/>
        </authorList>
    </citation>
    <scope>NUCLEOTIDE SEQUENCE [LARGE SCALE GENOMIC DNA]</scope>
    <source>
        <strain evidence="2 3">FD-317 M1</strain>
    </source>
</reference>
<dbReference type="EMBL" id="KN834763">
    <property type="protein sequence ID" value="KIK63790.1"/>
    <property type="molecule type" value="Genomic_DNA"/>
</dbReference>
<gene>
    <name evidence="2" type="ORF">GYMLUDRAFT_57446</name>
</gene>
<name>A0A0D0BI91_9AGAR</name>
<dbReference type="HOGENOM" id="CLU_741972_0_0_1"/>
<feature type="region of interest" description="Disordered" evidence="1">
    <location>
        <begin position="338"/>
        <end position="373"/>
    </location>
</feature>
<protein>
    <submittedName>
        <fullName evidence="2">Uncharacterized protein</fullName>
    </submittedName>
</protein>
<evidence type="ECO:0000313" key="3">
    <source>
        <dbReference type="Proteomes" id="UP000053593"/>
    </source>
</evidence>
<proteinExistence type="predicted"/>
<accession>A0A0D0BI91</accession>
<dbReference type="Proteomes" id="UP000053593">
    <property type="component" value="Unassembled WGS sequence"/>
</dbReference>
<sequence>MDSEHIRNSCYYRVAISDRASAPQDHKDPSPEDLQAQYKTLGVKVRDYAYAGRVVSPIVPKTAVSANSMQAYMVANAGIDPTTRRQISADETVFPKPPTPENFDPYAAMALYVLIMQERQTEKERAERSHQPRSTSNLSITIKANEIAIPGKILHRLLSDVNWLSEKETKDWLPIDWTSLKSYGESGAAAIQPVRVLKMPSSNERRVMKSEELRKVFKKAPPTPKTKAAQRNFLSVESNPRTLPPKRGENWVHADGDVHSSSERVRTASSICEPVDDPLRSVYLEGRTGEIADSVGDWVPTREDRIAIVESNRANATFFWKCLRKMCAEKRGICLSEKTTVGKDTRQRRQKSTPQLKHGLENANDGQERKKRV</sequence>
<keyword evidence="3" id="KW-1185">Reference proteome</keyword>
<organism evidence="2 3">
    <name type="scientific">Collybiopsis luxurians FD-317 M1</name>
    <dbReference type="NCBI Taxonomy" id="944289"/>
    <lineage>
        <taxon>Eukaryota</taxon>
        <taxon>Fungi</taxon>
        <taxon>Dikarya</taxon>
        <taxon>Basidiomycota</taxon>
        <taxon>Agaricomycotina</taxon>
        <taxon>Agaricomycetes</taxon>
        <taxon>Agaricomycetidae</taxon>
        <taxon>Agaricales</taxon>
        <taxon>Marasmiineae</taxon>
        <taxon>Omphalotaceae</taxon>
        <taxon>Collybiopsis</taxon>
        <taxon>Collybiopsis luxurians</taxon>
    </lineage>
</organism>
<dbReference type="OrthoDB" id="3037918at2759"/>
<evidence type="ECO:0000256" key="1">
    <source>
        <dbReference type="SAM" id="MobiDB-lite"/>
    </source>
</evidence>
<evidence type="ECO:0000313" key="2">
    <source>
        <dbReference type="EMBL" id="KIK63790.1"/>
    </source>
</evidence>